<comment type="caution">
    <text evidence="2">The sequence shown here is derived from an EMBL/GenBank/DDBJ whole genome shotgun (WGS) entry which is preliminary data.</text>
</comment>
<feature type="transmembrane region" description="Helical" evidence="1">
    <location>
        <begin position="12"/>
        <end position="35"/>
    </location>
</feature>
<dbReference type="EMBL" id="CAJVQB010005646">
    <property type="protein sequence ID" value="CAG8666705.1"/>
    <property type="molecule type" value="Genomic_DNA"/>
</dbReference>
<sequence>MLNNRKQEKFVIIAGATTGIYSEFVIIAGATTGIYSEVLYIS</sequence>
<evidence type="ECO:0000313" key="3">
    <source>
        <dbReference type="Proteomes" id="UP000789901"/>
    </source>
</evidence>
<organism evidence="2 3">
    <name type="scientific">Gigaspora margarita</name>
    <dbReference type="NCBI Taxonomy" id="4874"/>
    <lineage>
        <taxon>Eukaryota</taxon>
        <taxon>Fungi</taxon>
        <taxon>Fungi incertae sedis</taxon>
        <taxon>Mucoromycota</taxon>
        <taxon>Glomeromycotina</taxon>
        <taxon>Glomeromycetes</taxon>
        <taxon>Diversisporales</taxon>
        <taxon>Gigasporaceae</taxon>
        <taxon>Gigaspora</taxon>
    </lineage>
</organism>
<accession>A0ABN7UU96</accession>
<keyword evidence="1" id="KW-1133">Transmembrane helix</keyword>
<reference evidence="2 3" key="1">
    <citation type="submission" date="2021-06" db="EMBL/GenBank/DDBJ databases">
        <authorList>
            <person name="Kallberg Y."/>
            <person name="Tangrot J."/>
            <person name="Rosling A."/>
        </authorList>
    </citation>
    <scope>NUCLEOTIDE SEQUENCE [LARGE SCALE GENOMIC DNA]</scope>
    <source>
        <strain evidence="2 3">120-4 pot B 10/14</strain>
    </source>
</reference>
<protein>
    <submittedName>
        <fullName evidence="2">9977_t:CDS:1</fullName>
    </submittedName>
</protein>
<keyword evidence="3" id="KW-1185">Reference proteome</keyword>
<dbReference type="Proteomes" id="UP000789901">
    <property type="component" value="Unassembled WGS sequence"/>
</dbReference>
<keyword evidence="1" id="KW-0812">Transmembrane</keyword>
<evidence type="ECO:0000313" key="2">
    <source>
        <dbReference type="EMBL" id="CAG8666705.1"/>
    </source>
</evidence>
<keyword evidence="1" id="KW-0472">Membrane</keyword>
<evidence type="ECO:0000256" key="1">
    <source>
        <dbReference type="SAM" id="Phobius"/>
    </source>
</evidence>
<gene>
    <name evidence="2" type="ORF">GMARGA_LOCUS10189</name>
</gene>
<name>A0ABN7UU96_GIGMA</name>
<proteinExistence type="predicted"/>